<dbReference type="Gene3D" id="3.40.390.10">
    <property type="entry name" value="Collagenase (Catalytic Domain)"/>
    <property type="match status" value="1"/>
</dbReference>
<dbReference type="InterPro" id="IPR024079">
    <property type="entry name" value="MetalloPept_cat_dom_sf"/>
</dbReference>
<evidence type="ECO:0000256" key="3">
    <source>
        <dbReference type="SAM" id="SignalP"/>
    </source>
</evidence>
<feature type="compositionally biased region" description="Low complexity" evidence="1">
    <location>
        <begin position="495"/>
        <end position="509"/>
    </location>
</feature>
<evidence type="ECO:0000313" key="5">
    <source>
        <dbReference type="Proteomes" id="UP000219514"/>
    </source>
</evidence>
<evidence type="ECO:0000313" key="4">
    <source>
        <dbReference type="EMBL" id="SNX95794.1"/>
    </source>
</evidence>
<name>A0A285EC74_9ACTN</name>
<dbReference type="SUPFAM" id="SSF55486">
    <property type="entry name" value="Metalloproteases ('zincins'), catalytic domain"/>
    <property type="match status" value="2"/>
</dbReference>
<keyword evidence="3" id="KW-0732">Signal</keyword>
<proteinExistence type="predicted"/>
<evidence type="ECO:0000256" key="1">
    <source>
        <dbReference type="SAM" id="MobiDB-lite"/>
    </source>
</evidence>
<dbReference type="Proteomes" id="UP000219514">
    <property type="component" value="Unassembled WGS sequence"/>
</dbReference>
<feature type="compositionally biased region" description="Low complexity" evidence="1">
    <location>
        <begin position="517"/>
        <end position="526"/>
    </location>
</feature>
<protein>
    <submittedName>
        <fullName evidence="4">Metallo-peptidase family M12B Reprolysin-like</fullName>
    </submittedName>
</protein>
<gene>
    <name evidence="4" type="ORF">SAMN06893097_102498</name>
</gene>
<evidence type="ECO:0000256" key="2">
    <source>
        <dbReference type="SAM" id="Phobius"/>
    </source>
</evidence>
<feature type="region of interest" description="Disordered" evidence="1">
    <location>
        <begin position="471"/>
        <end position="526"/>
    </location>
</feature>
<dbReference type="EMBL" id="OBDO01000002">
    <property type="protein sequence ID" value="SNX95794.1"/>
    <property type="molecule type" value="Genomic_DNA"/>
</dbReference>
<keyword evidence="2" id="KW-0472">Membrane</keyword>
<feature type="signal peptide" evidence="3">
    <location>
        <begin position="1"/>
        <end position="41"/>
    </location>
</feature>
<keyword evidence="2" id="KW-1133">Transmembrane helix</keyword>
<sequence length="579" mass="57519">MSEGMRPDRKSPAARRPLRALAGVATAVAVSLALPPAVAQADQPDAAGAQTVVGELVQTWAEAGPAGHAADDAPAAEHAPLTWVEGADGEAVRIPTEAAAGLPVGATVEVTVGGQLTDPAAEQGIEPAHDLLEAALLRSGPGAEGTPGGALTNEVTVVRVLPPGGQEDGTSLEQLVSVVDDEVAGFWSEQTDGGIRLGVTATAPGWVQATVDCSTPTLLWNEVAAAVGFRDGPGRHLLLYLADSAGTDCAYAMGEVGAGPGAGGRLYVSDLLPSVIAHELGHNFGLGHSSGHQCDGAVEGGTCRTTAYRDYYDVMGASWDRLGALNAPQAATLGVLPPSAQVALPADGATTTLTLAPLAGRTGTRAVRIADPEGGAYWLEYRAAAGRDGWLDSGDNRFMLQSGVLLHRTGAMPDTSLLLDGTPAAAASWLGDLQAALVPGVPVSLSGGDVTVTVTDLGAGAATVAVTTTARAVPRSAAPAPAHPRVLAGSTPETSDSAADAPAAGDDVPGGPPAAPVPAGDPVAGASPAGVLQAELSEVTVQTSTGNRGGSLVLAAAGLAVTALAGATVARLRRVRRGA</sequence>
<dbReference type="GO" id="GO:0008237">
    <property type="term" value="F:metallopeptidase activity"/>
    <property type="evidence" value="ECO:0007669"/>
    <property type="project" value="InterPro"/>
</dbReference>
<keyword evidence="5" id="KW-1185">Reference proteome</keyword>
<reference evidence="4 5" key="1">
    <citation type="submission" date="2017-09" db="EMBL/GenBank/DDBJ databases">
        <authorList>
            <person name="Ehlers B."/>
            <person name="Leendertz F.H."/>
        </authorList>
    </citation>
    <scope>NUCLEOTIDE SEQUENCE [LARGE SCALE GENOMIC DNA]</scope>
    <source>
        <strain evidence="4 5">DSM 46844</strain>
    </source>
</reference>
<accession>A0A285EC74</accession>
<feature type="compositionally biased region" description="Low complexity" evidence="1">
    <location>
        <begin position="471"/>
        <end position="480"/>
    </location>
</feature>
<feature type="transmembrane region" description="Helical" evidence="2">
    <location>
        <begin position="552"/>
        <end position="572"/>
    </location>
</feature>
<organism evidence="4 5">
    <name type="scientific">Geodermatophilus sabuli</name>
    <dbReference type="NCBI Taxonomy" id="1564158"/>
    <lineage>
        <taxon>Bacteria</taxon>
        <taxon>Bacillati</taxon>
        <taxon>Actinomycetota</taxon>
        <taxon>Actinomycetes</taxon>
        <taxon>Geodermatophilales</taxon>
        <taxon>Geodermatophilaceae</taxon>
        <taxon>Geodermatophilus</taxon>
    </lineage>
</organism>
<keyword evidence="2" id="KW-0812">Transmembrane</keyword>
<feature type="chain" id="PRO_5012222194" evidence="3">
    <location>
        <begin position="42"/>
        <end position="579"/>
    </location>
</feature>
<dbReference type="AlphaFoldDB" id="A0A285EC74"/>